<protein>
    <submittedName>
        <fullName evidence="2">6-phospho-beta-glucosidase</fullName>
        <ecNumber evidence="2">3.2.1.86</ecNumber>
    </submittedName>
</protein>
<dbReference type="GO" id="GO:0008706">
    <property type="term" value="F:6-phospho-beta-glucosidase activity"/>
    <property type="evidence" value="ECO:0007669"/>
    <property type="project" value="UniProtKB-EC"/>
</dbReference>
<comment type="similarity">
    <text evidence="1">Belongs to the glycosyl hydrolase 1 family.</text>
</comment>
<dbReference type="PRINTS" id="PR00131">
    <property type="entry name" value="GLHYDRLASE1"/>
</dbReference>
<evidence type="ECO:0000256" key="1">
    <source>
        <dbReference type="RuleBase" id="RU003690"/>
    </source>
</evidence>
<proteinExistence type="inferred from homology"/>
<reference evidence="2 3" key="1">
    <citation type="submission" date="2023-07" db="EMBL/GenBank/DDBJ databases">
        <title>Genomic Encyclopedia of Type Strains, Phase IV (KMG-IV): sequencing the most valuable type-strain genomes for metagenomic binning, comparative biology and taxonomic classification.</title>
        <authorList>
            <person name="Goeker M."/>
        </authorList>
    </citation>
    <scope>NUCLEOTIDE SEQUENCE [LARGE SCALE GENOMIC DNA]</scope>
    <source>
        <strain evidence="2 3">DSM 16784</strain>
    </source>
</reference>
<keyword evidence="2" id="KW-0378">Hydrolase</keyword>
<keyword evidence="2" id="KW-0326">Glycosidase</keyword>
<dbReference type="SUPFAM" id="SSF51445">
    <property type="entry name" value="(Trans)glycosidases"/>
    <property type="match status" value="1"/>
</dbReference>
<dbReference type="InterPro" id="IPR001360">
    <property type="entry name" value="Glyco_hydro_1"/>
</dbReference>
<sequence>MTKEFLWGGSTSAFQFEGGYNEGGKSTSTTDVRNTPEGIADSKVASDHYHHVKEDIELMANLGIKIYRFSFNWARVIKDDGSVNEKGIEFYNTIIDSCIELGIEPFPTLYHFEMPQNLVDRFGGWKSRKCIDAFTDYAKACFLNFGDRVKRWGTINEQLIVSAASDLNGNKENNSQQKIIDMYTMSYHMSVAEKKVIKLFRELIPQGRIGPVCTMQIAYPQTSKPEDMIAAANAEDFLMYMFLDMSVYGTYPKSVQNYLKDLGLFYPLEKDKELLESNTSDFIGLNYYTSTCIKAKPDEFDDSKLPPFYRNSFFTLGENKELKKTKWMEYGIDPMGLYLGVRKLYEKYRLPMIITENGYAMSEKLDNGKIHDIQRISYLDEHIRICEKLVEEGYPLEGYCPWSLFDLVSSHQGFSKRYGLIYIDRTDQDVKECKRIPKDSYYWYQKIIKNNGIIEENI</sequence>
<evidence type="ECO:0000313" key="2">
    <source>
        <dbReference type="EMBL" id="MDQ0363036.1"/>
    </source>
</evidence>
<dbReference type="Gene3D" id="3.20.20.80">
    <property type="entry name" value="Glycosidases"/>
    <property type="match status" value="1"/>
</dbReference>
<dbReference type="Proteomes" id="UP001230220">
    <property type="component" value="Unassembled WGS sequence"/>
</dbReference>
<dbReference type="InterPro" id="IPR033132">
    <property type="entry name" value="GH_1_N_CS"/>
</dbReference>
<accession>A0ABU0E8I2</accession>
<dbReference type="PANTHER" id="PTHR10353:SF136">
    <property type="entry name" value="ARYL-PHOSPHO-BETA-D-GLUCOSIDASE BGLC"/>
    <property type="match status" value="1"/>
</dbReference>
<dbReference type="Pfam" id="PF00232">
    <property type="entry name" value="Glyco_hydro_1"/>
    <property type="match status" value="1"/>
</dbReference>
<dbReference type="RefSeq" id="WP_307411502.1">
    <property type="nucleotide sequence ID" value="NZ_JAUSUR010000009.1"/>
</dbReference>
<gene>
    <name evidence="2" type="ORF">J2S15_003797</name>
</gene>
<dbReference type="InterPro" id="IPR017853">
    <property type="entry name" value="GH"/>
</dbReference>
<evidence type="ECO:0000313" key="3">
    <source>
        <dbReference type="Proteomes" id="UP001230220"/>
    </source>
</evidence>
<dbReference type="PROSITE" id="PS00653">
    <property type="entry name" value="GLYCOSYL_HYDROL_F1_2"/>
    <property type="match status" value="1"/>
</dbReference>
<comment type="caution">
    <text evidence="2">The sequence shown here is derived from an EMBL/GenBank/DDBJ whole genome shotgun (WGS) entry which is preliminary data.</text>
</comment>
<dbReference type="EMBL" id="JAUSUR010000009">
    <property type="protein sequence ID" value="MDQ0363036.1"/>
    <property type="molecule type" value="Genomic_DNA"/>
</dbReference>
<organism evidence="2 3">
    <name type="scientific">Breznakia pachnodae</name>
    <dbReference type="NCBI Taxonomy" id="265178"/>
    <lineage>
        <taxon>Bacteria</taxon>
        <taxon>Bacillati</taxon>
        <taxon>Bacillota</taxon>
        <taxon>Erysipelotrichia</taxon>
        <taxon>Erysipelotrichales</taxon>
        <taxon>Erysipelotrichaceae</taxon>
        <taxon>Breznakia</taxon>
    </lineage>
</organism>
<dbReference type="PANTHER" id="PTHR10353">
    <property type="entry name" value="GLYCOSYL HYDROLASE"/>
    <property type="match status" value="1"/>
</dbReference>
<name>A0ABU0E8I2_9FIRM</name>
<keyword evidence="3" id="KW-1185">Reference proteome</keyword>
<dbReference type="EC" id="3.2.1.86" evidence="2"/>